<dbReference type="InParanoid" id="A0A165DWK9"/>
<accession>A0A165DWK9</accession>
<name>A0A165DWK9_EXIGL</name>
<evidence type="ECO:0000256" key="1">
    <source>
        <dbReference type="SAM" id="MobiDB-lite"/>
    </source>
</evidence>
<feature type="compositionally biased region" description="Polar residues" evidence="1">
    <location>
        <begin position="505"/>
        <end position="527"/>
    </location>
</feature>
<gene>
    <name evidence="2" type="ORF">EXIGLDRAFT_775475</name>
</gene>
<keyword evidence="3" id="KW-1185">Reference proteome</keyword>
<feature type="compositionally biased region" description="Acidic residues" evidence="1">
    <location>
        <begin position="352"/>
        <end position="361"/>
    </location>
</feature>
<dbReference type="AlphaFoldDB" id="A0A165DWK9"/>
<sequence length="581" mass="63287">MSVSIQIVPLSPSVDIHGSPEAGLSTAYSLSGHVLISLASPVAFFDSRPRPTRMLLSSLELTFEGKSEYISDPSGYVAARIISLTKELLPDGQPIELTNEGHEDSASPSTWQVVFNLALPGWIPCSTIYGSDDLSNVSYGLHCRATYSHIEDDHGNLALWKPWKLASLCTAALRTRNKTAHAQPTPIYINRVSTTASSFAHYSIRVNALEGTLEPNAVPAAILSNIQVLASIPTQLSTTASDVPVSLRIRSTNDPDVTARIRINSFHIDLEQHEKYQTSRSHSYAAAFPIPRSAQQPPSRPLLDPHPLETLYSLGLMCCPESADSALAYRSWSIVPADQPLLFRLHERAVDSEDDDDDGEDAAPHSGRIVQDSTSPTPQGLILESDGWHKISVRMPLNSAPIASTCAQTFFDDDDFASAGANYYAPEPKAVAEKGLKAPESHSPRRIVRPTYDSPFFKVRHDARIVVTCSYRDSPEGPEYQSEVKFSLPLKFVCTLPAELARAESPSTLEASGPSRSGSSTPVHPSTAPSPYPRTHPLGTSALPAYSQLYHTNGDWRDELYADLPAYSKDAEEQPLLGLAH</sequence>
<organism evidence="2 3">
    <name type="scientific">Exidia glandulosa HHB12029</name>
    <dbReference type="NCBI Taxonomy" id="1314781"/>
    <lineage>
        <taxon>Eukaryota</taxon>
        <taxon>Fungi</taxon>
        <taxon>Dikarya</taxon>
        <taxon>Basidiomycota</taxon>
        <taxon>Agaricomycotina</taxon>
        <taxon>Agaricomycetes</taxon>
        <taxon>Auriculariales</taxon>
        <taxon>Exidiaceae</taxon>
        <taxon>Exidia</taxon>
    </lineage>
</organism>
<feature type="region of interest" description="Disordered" evidence="1">
    <location>
        <begin position="504"/>
        <end position="538"/>
    </location>
</feature>
<dbReference type="OrthoDB" id="1638493at2759"/>
<protein>
    <submittedName>
        <fullName evidence="2">Uncharacterized protein</fullName>
    </submittedName>
</protein>
<dbReference type="Proteomes" id="UP000077266">
    <property type="component" value="Unassembled WGS sequence"/>
</dbReference>
<evidence type="ECO:0000313" key="2">
    <source>
        <dbReference type="EMBL" id="KZV85527.1"/>
    </source>
</evidence>
<feature type="region of interest" description="Disordered" evidence="1">
    <location>
        <begin position="350"/>
        <end position="382"/>
    </location>
</feature>
<dbReference type="EMBL" id="KV426185">
    <property type="protein sequence ID" value="KZV85527.1"/>
    <property type="molecule type" value="Genomic_DNA"/>
</dbReference>
<evidence type="ECO:0000313" key="3">
    <source>
        <dbReference type="Proteomes" id="UP000077266"/>
    </source>
</evidence>
<reference evidence="2 3" key="1">
    <citation type="journal article" date="2016" name="Mol. Biol. Evol.">
        <title>Comparative Genomics of Early-Diverging Mushroom-Forming Fungi Provides Insights into the Origins of Lignocellulose Decay Capabilities.</title>
        <authorList>
            <person name="Nagy L.G."/>
            <person name="Riley R."/>
            <person name="Tritt A."/>
            <person name="Adam C."/>
            <person name="Daum C."/>
            <person name="Floudas D."/>
            <person name="Sun H."/>
            <person name="Yadav J.S."/>
            <person name="Pangilinan J."/>
            <person name="Larsson K.H."/>
            <person name="Matsuura K."/>
            <person name="Barry K."/>
            <person name="Labutti K."/>
            <person name="Kuo R."/>
            <person name="Ohm R.A."/>
            <person name="Bhattacharya S.S."/>
            <person name="Shirouzu T."/>
            <person name="Yoshinaga Y."/>
            <person name="Martin F.M."/>
            <person name="Grigoriev I.V."/>
            <person name="Hibbett D.S."/>
        </authorList>
    </citation>
    <scope>NUCLEOTIDE SEQUENCE [LARGE SCALE GENOMIC DNA]</scope>
    <source>
        <strain evidence="2 3">HHB12029</strain>
    </source>
</reference>
<proteinExistence type="predicted"/>
<dbReference type="STRING" id="1314781.A0A165DWK9"/>